<dbReference type="Gene3D" id="1.20.120.1630">
    <property type="match status" value="1"/>
</dbReference>
<keyword evidence="1" id="KW-0812">Transmembrane</keyword>
<dbReference type="PANTHER" id="PTHR32251:SF17">
    <property type="entry name" value="STEROID 5-ALPHA REDUCTASE C-TERMINAL DOMAIN-CONTAINING PROTEIN"/>
    <property type="match status" value="1"/>
</dbReference>
<comment type="caution">
    <text evidence="2">The sequence shown here is derived from an EMBL/GenBank/DDBJ whole genome shotgun (WGS) entry which is preliminary data.</text>
</comment>
<protein>
    <submittedName>
        <fullName evidence="2">DUF1295 domain-containing protein</fullName>
    </submittedName>
</protein>
<feature type="transmembrane region" description="Helical" evidence="1">
    <location>
        <begin position="43"/>
        <end position="62"/>
    </location>
</feature>
<dbReference type="Pfam" id="PF06966">
    <property type="entry name" value="DUF1295"/>
    <property type="match status" value="1"/>
</dbReference>
<evidence type="ECO:0000313" key="3">
    <source>
        <dbReference type="Proteomes" id="UP001597307"/>
    </source>
</evidence>
<dbReference type="EMBL" id="JBHUGA010000040">
    <property type="protein sequence ID" value="MFD1847017.1"/>
    <property type="molecule type" value="Genomic_DNA"/>
</dbReference>
<reference evidence="3" key="1">
    <citation type="journal article" date="2019" name="Int. J. Syst. Evol. Microbiol.">
        <title>The Global Catalogue of Microorganisms (GCM) 10K type strain sequencing project: providing services to taxonomists for standard genome sequencing and annotation.</title>
        <authorList>
            <consortium name="The Broad Institute Genomics Platform"/>
            <consortium name="The Broad Institute Genome Sequencing Center for Infectious Disease"/>
            <person name="Wu L."/>
            <person name="Ma J."/>
        </authorList>
    </citation>
    <scope>NUCLEOTIDE SEQUENCE [LARGE SCALE GENOMIC DNA]</scope>
    <source>
        <strain evidence="3">JCM 11496</strain>
    </source>
</reference>
<evidence type="ECO:0000313" key="2">
    <source>
        <dbReference type="EMBL" id="MFD1847017.1"/>
    </source>
</evidence>
<feature type="transmembrane region" description="Helical" evidence="1">
    <location>
        <begin position="6"/>
        <end position="31"/>
    </location>
</feature>
<dbReference type="PANTHER" id="PTHR32251">
    <property type="entry name" value="3-OXO-5-ALPHA-STEROID 4-DEHYDROGENASE"/>
    <property type="match status" value="1"/>
</dbReference>
<keyword evidence="3" id="KW-1185">Reference proteome</keyword>
<feature type="transmembrane region" description="Helical" evidence="1">
    <location>
        <begin position="150"/>
        <end position="168"/>
    </location>
</feature>
<dbReference type="RefSeq" id="WP_343879143.1">
    <property type="nucleotide sequence ID" value="NZ_BAAAIJ010000032.1"/>
</dbReference>
<evidence type="ECO:0000256" key="1">
    <source>
        <dbReference type="SAM" id="Phobius"/>
    </source>
</evidence>
<accession>A0ABW4Q8K0</accession>
<gene>
    <name evidence="2" type="ORF">ACFSFX_10465</name>
</gene>
<organism evidence="2 3">
    <name type="scientific">Arthrobacter flavus</name>
    <dbReference type="NCBI Taxonomy" id="95172"/>
    <lineage>
        <taxon>Bacteria</taxon>
        <taxon>Bacillati</taxon>
        <taxon>Actinomycetota</taxon>
        <taxon>Actinomycetes</taxon>
        <taxon>Micrococcales</taxon>
        <taxon>Micrococcaceae</taxon>
        <taxon>Arthrobacter</taxon>
    </lineage>
</organism>
<keyword evidence="1" id="KW-0472">Membrane</keyword>
<sequence>MPDFPFLSFLGGFGWAALGVVVLLAATFAVAQVQKRHSVIDTAWGLGFVVIAAITFVTSAQVPMDSAGDDARRWLLLLLTAAWGLRLAGFIGWRARDGAEDPRYEDMLSEATGSRNAYAVRKIYLTQGVVMLFVSLPVQVGMYATGPLGWLAWVGAVIWLVGFFFESVGDYQMAAFRNNPANKGTVMDKGLWRYTRHPNYFGDAAVWVGLFLVSADSWPGVLTVLSPALMFWTLSNKTGKPLTEKRLSTRPGYREYIENTSGFFPLPPKPGRGAST</sequence>
<feature type="transmembrane region" description="Helical" evidence="1">
    <location>
        <begin position="123"/>
        <end position="144"/>
    </location>
</feature>
<dbReference type="PROSITE" id="PS50244">
    <property type="entry name" value="S5A_REDUCTASE"/>
    <property type="match status" value="1"/>
</dbReference>
<dbReference type="InterPro" id="IPR010721">
    <property type="entry name" value="UstE-like"/>
</dbReference>
<dbReference type="Proteomes" id="UP001597307">
    <property type="component" value="Unassembled WGS sequence"/>
</dbReference>
<keyword evidence="1" id="KW-1133">Transmembrane helix</keyword>
<name>A0ABW4Q8K0_9MICC</name>
<proteinExistence type="predicted"/>
<feature type="transmembrane region" description="Helical" evidence="1">
    <location>
        <begin position="74"/>
        <end position="93"/>
    </location>
</feature>